<dbReference type="EMBL" id="JACRSQ010000002">
    <property type="protein sequence ID" value="MBC8542372.1"/>
    <property type="molecule type" value="Genomic_DNA"/>
</dbReference>
<protein>
    <submittedName>
        <fullName evidence="2">Uncharacterized protein</fullName>
    </submittedName>
</protein>
<dbReference type="AlphaFoldDB" id="A0A926HW61"/>
<sequence length="47" mass="5344">MFNFHEELGRYKPSEELDTSGAELSGEEVKDIVDIVEMILKGEEAEE</sequence>
<evidence type="ECO:0000256" key="1">
    <source>
        <dbReference type="SAM" id="MobiDB-lite"/>
    </source>
</evidence>
<accession>A0A926HW61</accession>
<feature type="region of interest" description="Disordered" evidence="1">
    <location>
        <begin position="1"/>
        <end position="25"/>
    </location>
</feature>
<evidence type="ECO:0000313" key="3">
    <source>
        <dbReference type="Proteomes" id="UP000657006"/>
    </source>
</evidence>
<keyword evidence="3" id="KW-1185">Reference proteome</keyword>
<dbReference type="Proteomes" id="UP000657006">
    <property type="component" value="Unassembled WGS sequence"/>
</dbReference>
<proteinExistence type="predicted"/>
<dbReference type="RefSeq" id="WP_177715042.1">
    <property type="nucleotide sequence ID" value="NZ_JACRSQ010000002.1"/>
</dbReference>
<organism evidence="2 3">
    <name type="scientific">Bianquea renquensis</name>
    <dbReference type="NCBI Taxonomy" id="2763661"/>
    <lineage>
        <taxon>Bacteria</taxon>
        <taxon>Bacillati</taxon>
        <taxon>Bacillota</taxon>
        <taxon>Clostridia</taxon>
        <taxon>Eubacteriales</taxon>
        <taxon>Bianqueaceae</taxon>
        <taxon>Bianquea</taxon>
    </lineage>
</organism>
<feature type="compositionally biased region" description="Basic and acidic residues" evidence="1">
    <location>
        <begin position="1"/>
        <end position="15"/>
    </location>
</feature>
<evidence type="ECO:0000313" key="2">
    <source>
        <dbReference type="EMBL" id="MBC8542372.1"/>
    </source>
</evidence>
<gene>
    <name evidence="2" type="ORF">H8730_02270</name>
</gene>
<reference evidence="2" key="1">
    <citation type="submission" date="2020-08" db="EMBL/GenBank/DDBJ databases">
        <title>Genome public.</title>
        <authorList>
            <person name="Liu C."/>
            <person name="Sun Q."/>
        </authorList>
    </citation>
    <scope>NUCLEOTIDE SEQUENCE</scope>
    <source>
        <strain evidence="2">NSJ-32</strain>
    </source>
</reference>
<comment type="caution">
    <text evidence="2">The sequence shown here is derived from an EMBL/GenBank/DDBJ whole genome shotgun (WGS) entry which is preliminary data.</text>
</comment>
<name>A0A926HW61_9FIRM</name>